<dbReference type="PROSITE" id="PS51221">
    <property type="entry name" value="TTL"/>
    <property type="match status" value="1"/>
</dbReference>
<organism evidence="5 6">
    <name type="scientific">Tritrichomonas foetus</name>
    <dbReference type="NCBI Taxonomy" id="1144522"/>
    <lineage>
        <taxon>Eukaryota</taxon>
        <taxon>Metamonada</taxon>
        <taxon>Parabasalia</taxon>
        <taxon>Tritrichomonadida</taxon>
        <taxon>Tritrichomonadidae</taxon>
        <taxon>Tritrichomonas</taxon>
    </lineage>
</organism>
<dbReference type="GO" id="GO:0036064">
    <property type="term" value="C:ciliary basal body"/>
    <property type="evidence" value="ECO:0007669"/>
    <property type="project" value="TreeGrafter"/>
</dbReference>
<name>A0A1J4K402_9EUKA</name>
<comment type="caution">
    <text evidence="5">The sequence shown here is derived from an EMBL/GenBank/DDBJ whole genome shotgun (WGS) entry which is preliminary data.</text>
</comment>
<evidence type="ECO:0000256" key="4">
    <source>
        <dbReference type="SAM" id="MobiDB-lite"/>
    </source>
</evidence>
<gene>
    <name evidence="5" type="primary">TTLL7</name>
    <name evidence="5" type="ORF">TRFO_25879</name>
</gene>
<feature type="region of interest" description="Disordered" evidence="4">
    <location>
        <begin position="467"/>
        <end position="509"/>
    </location>
</feature>
<evidence type="ECO:0000256" key="1">
    <source>
        <dbReference type="ARBA" id="ARBA00022598"/>
    </source>
</evidence>
<dbReference type="VEuPathDB" id="TrichDB:TRFO_25879"/>
<dbReference type="EMBL" id="MLAK01000734">
    <property type="protein sequence ID" value="OHT06177.1"/>
    <property type="molecule type" value="Genomic_DNA"/>
</dbReference>
<dbReference type="PANTHER" id="PTHR12241:SF147">
    <property type="entry name" value="TUBULIN POLYGLUTAMYLASE TTLL7"/>
    <property type="match status" value="1"/>
</dbReference>
<dbReference type="GO" id="GO:0000226">
    <property type="term" value="P:microtubule cytoskeleton organization"/>
    <property type="evidence" value="ECO:0007669"/>
    <property type="project" value="TreeGrafter"/>
</dbReference>
<dbReference type="InterPro" id="IPR004344">
    <property type="entry name" value="TTL/TTLL_fam"/>
</dbReference>
<dbReference type="Gene3D" id="3.30.470.20">
    <property type="entry name" value="ATP-grasp fold, B domain"/>
    <property type="match status" value="1"/>
</dbReference>
<dbReference type="RefSeq" id="XP_068359313.1">
    <property type="nucleotide sequence ID" value="XM_068504622.1"/>
</dbReference>
<dbReference type="GO" id="GO:0015631">
    <property type="term" value="F:tubulin binding"/>
    <property type="evidence" value="ECO:0007669"/>
    <property type="project" value="TreeGrafter"/>
</dbReference>
<keyword evidence="6" id="KW-1185">Reference proteome</keyword>
<evidence type="ECO:0000256" key="3">
    <source>
        <dbReference type="ARBA" id="ARBA00022840"/>
    </source>
</evidence>
<proteinExistence type="predicted"/>
<dbReference type="SUPFAM" id="SSF56059">
    <property type="entry name" value="Glutathione synthetase ATP-binding domain-like"/>
    <property type="match status" value="1"/>
</dbReference>
<dbReference type="GO" id="GO:0005524">
    <property type="term" value="F:ATP binding"/>
    <property type="evidence" value="ECO:0007669"/>
    <property type="project" value="UniProtKB-KW"/>
</dbReference>
<dbReference type="GeneID" id="94839326"/>
<protein>
    <submittedName>
        <fullName evidence="5">Tubulin polyglutamylase TTLL7</fullName>
    </submittedName>
</protein>
<evidence type="ECO:0000256" key="2">
    <source>
        <dbReference type="ARBA" id="ARBA00022741"/>
    </source>
</evidence>
<accession>A0A1J4K402</accession>
<dbReference type="OrthoDB" id="202825at2759"/>
<keyword evidence="1" id="KW-0436">Ligase</keyword>
<dbReference type="GO" id="GO:0070740">
    <property type="term" value="F:tubulin-glutamic acid ligase activity"/>
    <property type="evidence" value="ECO:0007669"/>
    <property type="project" value="TreeGrafter"/>
</dbReference>
<sequence length="695" mass="78676">MEKKDGKKKGGKKRQAPSTVFVNVSNTRFSVVKHSVEEMGYKITESTSKNLLFWCDSGGSFEFTSQLSHWQFYNHFPGTWAIARKVDLSRNIEKMSRLLPEFYDFHPKSFIIPSQFTEMEQFMNSISKKSKKTFIVKPDRGSFGKGIVLIQSPDSIQDWIDSAIAQQYIEPYLIDGLKFDLRIYALVSSIEPLRIYLFHEGIGRFCTEPYSKPKSKNLELSFAHLTNYALNKNNPNFRQPTDAEHADSGHKRSLTSVLEYMKANGVDVDDLMSQIEDIIRLTVISIQPYLSTNYRTAIPLNDGKSRCFEVLGFDILIDKYHKPWLLEVNWSPSLATESPFDKALKTDLIQGALKIINIPPNFKQKVNRRRKAISQKRTIGQAPNGIINLWDPDEETEISKTTHWQLIYPLSKSHPKYSKTEIAFAESKASPVGASVQPAAARIRKEAMLAQLREEIPNLNTKYLGITNSNSNTNSSSNSNNNTNTNTNANSNSNSNNNTNLNKNMNSNAPKKLQISKPISHRQQVNNKASLVARSQVKRTPNVVLVQSQQTLVPIHCNKTFQGIPGVNQSSVSKSNTFANTGSFPIHMGNSPKLNLIMVKAPSLFILENCYFIPSRISEDEEKKRKELLKRQMLLAQTLNIPAFCYSLVQASKEIPVHPPNQPSIKNRQKSLVKQSTNQSIFKPMIIVQRQPVFC</sequence>
<keyword evidence="3" id="KW-0067">ATP-binding</keyword>
<dbReference type="PANTHER" id="PTHR12241">
    <property type="entry name" value="TUBULIN POLYGLUTAMYLASE"/>
    <property type="match status" value="1"/>
</dbReference>
<evidence type="ECO:0000313" key="5">
    <source>
        <dbReference type="EMBL" id="OHT06177.1"/>
    </source>
</evidence>
<feature type="compositionally biased region" description="Low complexity" evidence="4">
    <location>
        <begin position="467"/>
        <end position="508"/>
    </location>
</feature>
<keyword evidence="2" id="KW-0547">Nucleotide-binding</keyword>
<dbReference type="AlphaFoldDB" id="A0A1J4K402"/>
<reference evidence="5" key="1">
    <citation type="submission" date="2016-10" db="EMBL/GenBank/DDBJ databases">
        <authorList>
            <person name="Benchimol M."/>
            <person name="Almeida L.G."/>
            <person name="Vasconcelos A.T."/>
            <person name="Perreira-Neves A."/>
            <person name="Rosa I.A."/>
            <person name="Tasca T."/>
            <person name="Bogo M.R."/>
            <person name="de Souza W."/>
        </authorList>
    </citation>
    <scope>NUCLEOTIDE SEQUENCE [LARGE SCALE GENOMIC DNA]</scope>
    <source>
        <strain evidence="5">K</strain>
    </source>
</reference>
<dbReference type="Pfam" id="PF03133">
    <property type="entry name" value="TTL"/>
    <property type="match status" value="1"/>
</dbReference>
<evidence type="ECO:0000313" key="6">
    <source>
        <dbReference type="Proteomes" id="UP000179807"/>
    </source>
</evidence>
<dbReference type="Proteomes" id="UP000179807">
    <property type="component" value="Unassembled WGS sequence"/>
</dbReference>